<sequence length="164" mass="18603">DQQIPGKKSPGAKVAGAVQATEPPREDGPLSDTQNPTRHHVSGGKTLTNVLDDNCKSEKLKELILETIGLFPHQYSYQARYMKQQAEDRFGNWWSAVIISEKGGYGMSAVYDQYTNTTYVIFCLFKRTSFFYKIFISPNHMSENHLFICSLYLFLLQNGSHVDV</sequence>
<reference evidence="2 3" key="2">
    <citation type="submission" date="2018-11" db="EMBL/GenBank/DDBJ databases">
        <authorList>
            <consortium name="Pathogen Informatics"/>
        </authorList>
    </citation>
    <scope>NUCLEOTIDE SEQUENCE [LARGE SCALE GENOMIC DNA]</scope>
</reference>
<keyword evidence="3" id="KW-1185">Reference proteome</keyword>
<proteinExistence type="predicted"/>
<evidence type="ECO:0000256" key="1">
    <source>
        <dbReference type="SAM" id="MobiDB-lite"/>
    </source>
</evidence>
<organism evidence="3 4">
    <name type="scientific">Toxocara canis</name>
    <name type="common">Canine roundworm</name>
    <dbReference type="NCBI Taxonomy" id="6265"/>
    <lineage>
        <taxon>Eukaryota</taxon>
        <taxon>Metazoa</taxon>
        <taxon>Ecdysozoa</taxon>
        <taxon>Nematoda</taxon>
        <taxon>Chromadorea</taxon>
        <taxon>Rhabditida</taxon>
        <taxon>Spirurina</taxon>
        <taxon>Ascaridomorpha</taxon>
        <taxon>Ascaridoidea</taxon>
        <taxon>Toxocaridae</taxon>
        <taxon>Toxocara</taxon>
    </lineage>
</organism>
<gene>
    <name evidence="2" type="ORF">TCNE_LOCUS1460</name>
</gene>
<protein>
    <submittedName>
        <fullName evidence="4">Dynein light chain</fullName>
    </submittedName>
</protein>
<feature type="region of interest" description="Disordered" evidence="1">
    <location>
        <begin position="1"/>
        <end position="45"/>
    </location>
</feature>
<evidence type="ECO:0000313" key="4">
    <source>
        <dbReference type="WBParaSite" id="TCNE_0000145901-mRNA-1"/>
    </source>
</evidence>
<accession>A0A183TYZ0</accession>
<dbReference type="AlphaFoldDB" id="A0A183TYZ0"/>
<name>A0A183TYZ0_TOXCA</name>
<dbReference type="Proteomes" id="UP000050794">
    <property type="component" value="Unassembled WGS sequence"/>
</dbReference>
<evidence type="ECO:0000313" key="2">
    <source>
        <dbReference type="EMBL" id="VDM26205.1"/>
    </source>
</evidence>
<evidence type="ECO:0000313" key="3">
    <source>
        <dbReference type="Proteomes" id="UP000050794"/>
    </source>
</evidence>
<dbReference type="EMBL" id="UYWY01001109">
    <property type="protein sequence ID" value="VDM26205.1"/>
    <property type="molecule type" value="Genomic_DNA"/>
</dbReference>
<reference evidence="4" key="1">
    <citation type="submission" date="2016-06" db="UniProtKB">
        <authorList>
            <consortium name="WormBaseParasite"/>
        </authorList>
    </citation>
    <scope>IDENTIFICATION</scope>
</reference>
<dbReference type="WBParaSite" id="TCNE_0000145901-mRNA-1">
    <property type="protein sequence ID" value="TCNE_0000145901-mRNA-1"/>
    <property type="gene ID" value="TCNE_0000145901"/>
</dbReference>